<keyword evidence="3" id="KW-1185">Reference proteome</keyword>
<evidence type="ECO:0000313" key="3">
    <source>
        <dbReference type="Proteomes" id="UP000222542"/>
    </source>
</evidence>
<dbReference type="InterPro" id="IPR052361">
    <property type="entry name" value="F-box_domain"/>
</dbReference>
<name>A0A2G2Z5E9_CAPAN</name>
<dbReference type="PANTHER" id="PTHR31790">
    <property type="entry name" value="OS02G0783600 PROTEIN"/>
    <property type="match status" value="1"/>
</dbReference>
<reference evidence="2 3" key="1">
    <citation type="journal article" date="2014" name="Nat. Genet.">
        <title>Genome sequence of the hot pepper provides insights into the evolution of pungency in Capsicum species.</title>
        <authorList>
            <person name="Kim S."/>
            <person name="Park M."/>
            <person name="Yeom S.I."/>
            <person name="Kim Y.M."/>
            <person name="Lee J.M."/>
            <person name="Lee H.A."/>
            <person name="Seo E."/>
            <person name="Choi J."/>
            <person name="Cheong K."/>
            <person name="Kim K.T."/>
            <person name="Jung K."/>
            <person name="Lee G.W."/>
            <person name="Oh S.K."/>
            <person name="Bae C."/>
            <person name="Kim S.B."/>
            <person name="Lee H.Y."/>
            <person name="Kim S.Y."/>
            <person name="Kim M.S."/>
            <person name="Kang B.C."/>
            <person name="Jo Y.D."/>
            <person name="Yang H.B."/>
            <person name="Jeong H.J."/>
            <person name="Kang W.H."/>
            <person name="Kwon J.K."/>
            <person name="Shin C."/>
            <person name="Lim J.Y."/>
            <person name="Park J.H."/>
            <person name="Huh J.H."/>
            <person name="Kim J.S."/>
            <person name="Kim B.D."/>
            <person name="Cohen O."/>
            <person name="Paran I."/>
            <person name="Suh M.C."/>
            <person name="Lee S.B."/>
            <person name="Kim Y.K."/>
            <person name="Shin Y."/>
            <person name="Noh S.J."/>
            <person name="Park J."/>
            <person name="Seo Y.S."/>
            <person name="Kwon S.Y."/>
            <person name="Kim H.A."/>
            <person name="Park J.M."/>
            <person name="Kim H.J."/>
            <person name="Choi S.B."/>
            <person name="Bosland P.W."/>
            <person name="Reeves G."/>
            <person name="Jo S.H."/>
            <person name="Lee B.W."/>
            <person name="Cho H.T."/>
            <person name="Choi H.S."/>
            <person name="Lee M.S."/>
            <person name="Yu Y."/>
            <person name="Do Choi Y."/>
            <person name="Park B.S."/>
            <person name="van Deynze A."/>
            <person name="Ashrafi H."/>
            <person name="Hill T."/>
            <person name="Kim W.T."/>
            <person name="Pai H.S."/>
            <person name="Ahn H.K."/>
            <person name="Yeam I."/>
            <person name="Giovannoni J.J."/>
            <person name="Rose J.K."/>
            <person name="Sorensen I."/>
            <person name="Lee S.J."/>
            <person name="Kim R.W."/>
            <person name="Choi I.Y."/>
            <person name="Choi B.S."/>
            <person name="Lim J.S."/>
            <person name="Lee Y.H."/>
            <person name="Choi D."/>
        </authorList>
    </citation>
    <scope>NUCLEOTIDE SEQUENCE [LARGE SCALE GENOMIC DNA]</scope>
    <source>
        <strain evidence="3">cv. CM334</strain>
    </source>
</reference>
<accession>A0A2G2Z5E9</accession>
<organism evidence="2 3">
    <name type="scientific">Capsicum annuum</name>
    <name type="common">Capsicum pepper</name>
    <dbReference type="NCBI Taxonomy" id="4072"/>
    <lineage>
        <taxon>Eukaryota</taxon>
        <taxon>Viridiplantae</taxon>
        <taxon>Streptophyta</taxon>
        <taxon>Embryophyta</taxon>
        <taxon>Tracheophyta</taxon>
        <taxon>Spermatophyta</taxon>
        <taxon>Magnoliopsida</taxon>
        <taxon>eudicotyledons</taxon>
        <taxon>Gunneridae</taxon>
        <taxon>Pentapetalae</taxon>
        <taxon>asterids</taxon>
        <taxon>lamiids</taxon>
        <taxon>Solanales</taxon>
        <taxon>Solanaceae</taxon>
        <taxon>Solanoideae</taxon>
        <taxon>Capsiceae</taxon>
        <taxon>Capsicum</taxon>
    </lineage>
</organism>
<protein>
    <recommendedName>
        <fullName evidence="1">F-box associated beta-propeller type 3 domain-containing protein</fullName>
    </recommendedName>
</protein>
<evidence type="ECO:0000313" key="2">
    <source>
        <dbReference type="EMBL" id="PHT77213.1"/>
    </source>
</evidence>
<proteinExistence type="predicted"/>
<dbReference type="EMBL" id="AYRZ02000007">
    <property type="protein sequence ID" value="PHT77213.1"/>
    <property type="molecule type" value="Genomic_DNA"/>
</dbReference>
<sequence>MKPAAASAILAKLEAITRQWEVINERLDHMVVPREQVGYPDMRQDEDRSSCELRGKNVIPYTHMNVVAVLPSVGVPESSFCDTLDIVRSHEDQNLVVGTQALVDPLDDNFIKAQQELNRKECPIMEETNLDYHMKNSGIACVIEGSVNGLICLVNEAKELFLWNPAIRKYKKLPDFRTKLKDDGQCIYGFGYDDIHDDYKSIILYVNRLILGCNVVSSDHSLHKADLLSLNTSTGRTLSCPISFIKPRIQTNSAMTTARLLNSSSAELLETVVCFFDF</sequence>
<dbReference type="Pfam" id="PF08268">
    <property type="entry name" value="FBA_3"/>
    <property type="match status" value="1"/>
</dbReference>
<feature type="domain" description="F-box associated beta-propeller type 3" evidence="1">
    <location>
        <begin position="114"/>
        <end position="208"/>
    </location>
</feature>
<evidence type="ECO:0000259" key="1">
    <source>
        <dbReference type="Pfam" id="PF08268"/>
    </source>
</evidence>
<comment type="caution">
    <text evidence="2">The sequence shown here is derived from an EMBL/GenBank/DDBJ whole genome shotgun (WGS) entry which is preliminary data.</text>
</comment>
<dbReference type="Proteomes" id="UP000222542">
    <property type="component" value="Unassembled WGS sequence"/>
</dbReference>
<gene>
    <name evidence="2" type="ORF">T459_20735</name>
</gene>
<reference evidence="2 3" key="2">
    <citation type="journal article" date="2017" name="Genome Biol.">
        <title>New reference genome sequences of hot pepper reveal the massive evolution of plant disease-resistance genes by retroduplication.</title>
        <authorList>
            <person name="Kim S."/>
            <person name="Park J."/>
            <person name="Yeom S.I."/>
            <person name="Kim Y.M."/>
            <person name="Seo E."/>
            <person name="Kim K.T."/>
            <person name="Kim M.S."/>
            <person name="Lee J.M."/>
            <person name="Cheong K."/>
            <person name="Shin H.S."/>
            <person name="Kim S.B."/>
            <person name="Han K."/>
            <person name="Lee J."/>
            <person name="Park M."/>
            <person name="Lee H.A."/>
            <person name="Lee H.Y."/>
            <person name="Lee Y."/>
            <person name="Oh S."/>
            <person name="Lee J.H."/>
            <person name="Choi E."/>
            <person name="Choi E."/>
            <person name="Lee S.E."/>
            <person name="Jeon J."/>
            <person name="Kim H."/>
            <person name="Choi G."/>
            <person name="Song H."/>
            <person name="Lee J."/>
            <person name="Lee S.C."/>
            <person name="Kwon J.K."/>
            <person name="Lee H.Y."/>
            <person name="Koo N."/>
            <person name="Hong Y."/>
            <person name="Kim R.W."/>
            <person name="Kang W.H."/>
            <person name="Huh J.H."/>
            <person name="Kang B.C."/>
            <person name="Yang T.J."/>
            <person name="Lee Y.H."/>
            <person name="Bennetzen J.L."/>
            <person name="Choi D."/>
        </authorList>
    </citation>
    <scope>NUCLEOTIDE SEQUENCE [LARGE SCALE GENOMIC DNA]</scope>
    <source>
        <strain evidence="3">cv. CM334</strain>
    </source>
</reference>
<dbReference type="InterPro" id="IPR017451">
    <property type="entry name" value="F-box-assoc_interact_dom"/>
</dbReference>
<dbReference type="InterPro" id="IPR013187">
    <property type="entry name" value="F-box-assoc_dom_typ3"/>
</dbReference>
<dbReference type="AlphaFoldDB" id="A0A2G2Z5E9"/>
<dbReference type="NCBIfam" id="TIGR01640">
    <property type="entry name" value="F_box_assoc_1"/>
    <property type="match status" value="1"/>
</dbReference>
<dbReference type="PANTHER" id="PTHR31790:SF360">
    <property type="entry name" value="F-BOX DOMAIN-CONTAINING PROTEIN"/>
    <property type="match status" value="1"/>
</dbReference>
<dbReference type="Gramene" id="PHT77213">
    <property type="protein sequence ID" value="PHT77213"/>
    <property type="gene ID" value="T459_20735"/>
</dbReference>